<evidence type="ECO:0000313" key="2">
    <source>
        <dbReference type="EMBL" id="ERM92449.1"/>
    </source>
</evidence>
<feature type="transmembrane region" description="Helical" evidence="1">
    <location>
        <begin position="20"/>
        <end position="45"/>
    </location>
</feature>
<dbReference type="InterPro" id="IPR054200">
    <property type="entry name" value="DUF6905"/>
</dbReference>
<keyword evidence="1" id="KW-1133">Transmembrane helix</keyword>
<dbReference type="RefSeq" id="WP_022587667.1">
    <property type="nucleotide sequence ID" value="NZ_AXDC01000011.1"/>
</dbReference>
<name>U5CRQ8_CALSX</name>
<gene>
    <name evidence="2" type="ORF">O163_05425</name>
</gene>
<evidence type="ECO:0000256" key="1">
    <source>
        <dbReference type="SAM" id="Phobius"/>
    </source>
</evidence>
<dbReference type="Pfam" id="PF21846">
    <property type="entry name" value="DUF6905"/>
    <property type="match status" value="1"/>
</dbReference>
<keyword evidence="1" id="KW-0812">Transmembrane</keyword>
<feature type="transmembrane region" description="Helical" evidence="1">
    <location>
        <begin position="84"/>
        <end position="104"/>
    </location>
</feature>
<organism evidence="2 3">
    <name type="scientific">Caldanaerobacter subterraneus subsp. yonseiensis KB-1</name>
    <dbReference type="NCBI Taxonomy" id="1388761"/>
    <lineage>
        <taxon>Bacteria</taxon>
        <taxon>Bacillati</taxon>
        <taxon>Bacillota</taxon>
        <taxon>Clostridia</taxon>
        <taxon>Thermoanaerobacterales</taxon>
        <taxon>Thermoanaerobacteraceae</taxon>
        <taxon>Caldanaerobacter</taxon>
    </lineage>
</organism>
<sequence>MTKGVLQKNQKFYKEGGVFYLMKLSRILIGAITGAFAGYGVFTIWPSALAHWHWLGGWLAAGLIITTAWWLNHYVNAFPNDPDGAWVDMALAIWLSALLGGLVQLKPSGELIRSGYGLFHGISIVPALMTIVLELIGATIAGYLLYLFRRSDA</sequence>
<reference evidence="2 3" key="1">
    <citation type="journal article" date="2013" name="Genome Announc.">
        <title>Draft Genome Sequence of an Anaerobic and Extremophilic Bacterium, Caldanaerobacter yonseiensis, Isolated from a Geothermal Hot Stream.</title>
        <authorList>
            <person name="Lee S.J."/>
            <person name="Lee Y.J."/>
            <person name="Park G.S."/>
            <person name="Kim B.C."/>
            <person name="Lee S.J."/>
            <person name="Shin J.H."/>
            <person name="Lee D.W."/>
        </authorList>
    </citation>
    <scope>NUCLEOTIDE SEQUENCE [LARGE SCALE GENOMIC DNA]</scope>
    <source>
        <strain evidence="2 3">KB-1</strain>
    </source>
</reference>
<dbReference type="Proteomes" id="UP000016856">
    <property type="component" value="Unassembled WGS sequence"/>
</dbReference>
<protein>
    <submittedName>
        <fullName evidence="2">Uncharacterized protein</fullName>
    </submittedName>
</protein>
<feature type="transmembrane region" description="Helical" evidence="1">
    <location>
        <begin position="51"/>
        <end position="72"/>
    </location>
</feature>
<dbReference type="AlphaFoldDB" id="U5CRQ8"/>
<feature type="transmembrane region" description="Helical" evidence="1">
    <location>
        <begin position="124"/>
        <end position="148"/>
    </location>
</feature>
<keyword evidence="1" id="KW-0472">Membrane</keyword>
<dbReference type="EMBL" id="AXDC01000011">
    <property type="protein sequence ID" value="ERM92449.1"/>
    <property type="molecule type" value="Genomic_DNA"/>
</dbReference>
<comment type="caution">
    <text evidence="2">The sequence shown here is derived from an EMBL/GenBank/DDBJ whole genome shotgun (WGS) entry which is preliminary data.</text>
</comment>
<evidence type="ECO:0000313" key="3">
    <source>
        <dbReference type="Proteomes" id="UP000016856"/>
    </source>
</evidence>
<accession>U5CRQ8</accession>
<dbReference type="PATRIC" id="fig|1388761.3.peg.1085"/>
<proteinExistence type="predicted"/>